<comment type="subcellular location">
    <subcellularLocation>
        <location evidence="1">Membrane</location>
    </subcellularLocation>
</comment>
<keyword evidence="2" id="KW-0812">Transmembrane</keyword>
<evidence type="ECO:0000256" key="4">
    <source>
        <dbReference type="SAM" id="MobiDB-lite"/>
    </source>
</evidence>
<proteinExistence type="predicted"/>
<dbReference type="SMART" id="SM00409">
    <property type="entry name" value="IG"/>
    <property type="match status" value="1"/>
</dbReference>
<dbReference type="Proteomes" id="UP000472264">
    <property type="component" value="Chromosome 7"/>
</dbReference>
<dbReference type="GO" id="GO:0004888">
    <property type="term" value="F:transmembrane signaling receptor activity"/>
    <property type="evidence" value="ECO:0007669"/>
    <property type="project" value="TreeGrafter"/>
</dbReference>
<evidence type="ECO:0000313" key="6">
    <source>
        <dbReference type="Ensembl" id="ENSENLP00000007935.1"/>
    </source>
</evidence>
<protein>
    <recommendedName>
        <fullName evidence="5">Immunoglobulin domain-containing protein</fullName>
    </recommendedName>
</protein>
<name>A0A665TCP4_ECHNA</name>
<dbReference type="AlphaFoldDB" id="A0A665TCP4"/>
<sequence>GPLFTGPEGGNGRINCHFNRPGSRMSLCRNKCKDEDILIRTDKSWASNGKYSIRYKEIKSHAGAIVSVLIRNLTQSDSGWYFCGLGGSTGRDSFEDFEIRVSNAPTTKPTTSFSSGRSTMSTDFPEATSQPSSAGKHRGDVISNFTFQNFTAFPLSVLIQYLVLLQLLPNQTKLSNISQHQFHQLPH</sequence>
<evidence type="ECO:0000256" key="3">
    <source>
        <dbReference type="ARBA" id="ARBA00023136"/>
    </source>
</evidence>
<accession>A0A665TCP4</accession>
<evidence type="ECO:0000256" key="1">
    <source>
        <dbReference type="ARBA" id="ARBA00004370"/>
    </source>
</evidence>
<feature type="region of interest" description="Disordered" evidence="4">
    <location>
        <begin position="105"/>
        <end position="135"/>
    </location>
</feature>
<keyword evidence="7" id="KW-1185">Reference proteome</keyword>
<evidence type="ECO:0000259" key="5">
    <source>
        <dbReference type="SMART" id="SM00409"/>
    </source>
</evidence>
<dbReference type="GO" id="GO:0005886">
    <property type="term" value="C:plasma membrane"/>
    <property type="evidence" value="ECO:0007669"/>
    <property type="project" value="TreeGrafter"/>
</dbReference>
<dbReference type="InterPro" id="IPR013106">
    <property type="entry name" value="Ig_V-set"/>
</dbReference>
<dbReference type="Ensembl" id="ENSENLT00000008294.1">
    <property type="protein sequence ID" value="ENSENLP00000007935.1"/>
    <property type="gene ID" value="ENSENLG00000003857.1"/>
</dbReference>
<dbReference type="InterPro" id="IPR050671">
    <property type="entry name" value="CD300_family_receptors"/>
</dbReference>
<dbReference type="InterPro" id="IPR003599">
    <property type="entry name" value="Ig_sub"/>
</dbReference>
<dbReference type="Gene3D" id="2.60.40.10">
    <property type="entry name" value="Immunoglobulins"/>
    <property type="match status" value="1"/>
</dbReference>
<reference evidence="6" key="1">
    <citation type="submission" date="2021-04" db="EMBL/GenBank/DDBJ databases">
        <authorList>
            <consortium name="Wellcome Sanger Institute Data Sharing"/>
        </authorList>
    </citation>
    <scope>NUCLEOTIDE SEQUENCE [LARGE SCALE GENOMIC DNA]</scope>
</reference>
<reference evidence="6" key="3">
    <citation type="submission" date="2025-09" db="UniProtKB">
        <authorList>
            <consortium name="Ensembl"/>
        </authorList>
    </citation>
    <scope>IDENTIFICATION</scope>
</reference>
<dbReference type="InterPro" id="IPR013783">
    <property type="entry name" value="Ig-like_fold"/>
</dbReference>
<evidence type="ECO:0000256" key="2">
    <source>
        <dbReference type="ARBA" id="ARBA00022692"/>
    </source>
</evidence>
<feature type="compositionally biased region" description="Polar residues" evidence="4">
    <location>
        <begin position="105"/>
        <end position="133"/>
    </location>
</feature>
<feature type="domain" description="Immunoglobulin" evidence="5">
    <location>
        <begin position="1"/>
        <end position="102"/>
    </location>
</feature>
<keyword evidence="3" id="KW-0472">Membrane</keyword>
<dbReference type="OMA" id="GTISCHL"/>
<organism evidence="6 7">
    <name type="scientific">Echeneis naucrates</name>
    <name type="common">Live sharksucker</name>
    <dbReference type="NCBI Taxonomy" id="173247"/>
    <lineage>
        <taxon>Eukaryota</taxon>
        <taxon>Metazoa</taxon>
        <taxon>Chordata</taxon>
        <taxon>Craniata</taxon>
        <taxon>Vertebrata</taxon>
        <taxon>Euteleostomi</taxon>
        <taxon>Actinopterygii</taxon>
        <taxon>Neopterygii</taxon>
        <taxon>Teleostei</taxon>
        <taxon>Neoteleostei</taxon>
        <taxon>Acanthomorphata</taxon>
        <taxon>Carangaria</taxon>
        <taxon>Carangiformes</taxon>
        <taxon>Echeneidae</taxon>
        <taxon>Echeneis</taxon>
    </lineage>
</organism>
<reference evidence="6" key="2">
    <citation type="submission" date="2025-08" db="UniProtKB">
        <authorList>
            <consortium name="Ensembl"/>
        </authorList>
    </citation>
    <scope>IDENTIFICATION</scope>
</reference>
<dbReference type="SUPFAM" id="SSF48726">
    <property type="entry name" value="Immunoglobulin"/>
    <property type="match status" value="1"/>
</dbReference>
<dbReference type="PANTHER" id="PTHR11860:SF111">
    <property type="entry name" value="IMMUNOGLOBULIN SUBTYPE DOMAIN-CONTAINING PROTEIN"/>
    <property type="match status" value="1"/>
</dbReference>
<dbReference type="InterPro" id="IPR036179">
    <property type="entry name" value="Ig-like_dom_sf"/>
</dbReference>
<evidence type="ECO:0000313" key="7">
    <source>
        <dbReference type="Proteomes" id="UP000472264"/>
    </source>
</evidence>
<dbReference type="Pfam" id="PF07686">
    <property type="entry name" value="V-set"/>
    <property type="match status" value="1"/>
</dbReference>
<dbReference type="InParanoid" id="A0A665TCP4"/>
<dbReference type="PANTHER" id="PTHR11860">
    <property type="entry name" value="POLYMERIC-IMMUNOGLOBULIN RECEPTOR"/>
    <property type="match status" value="1"/>
</dbReference>